<feature type="compositionally biased region" description="Basic and acidic residues" evidence="3">
    <location>
        <begin position="198"/>
        <end position="210"/>
    </location>
</feature>
<organism evidence="5 6">
    <name type="scientific">Brachybacterium halotolerans</name>
    <dbReference type="NCBI Taxonomy" id="2795215"/>
    <lineage>
        <taxon>Bacteria</taxon>
        <taxon>Bacillati</taxon>
        <taxon>Actinomycetota</taxon>
        <taxon>Actinomycetes</taxon>
        <taxon>Micrococcales</taxon>
        <taxon>Dermabacteraceae</taxon>
        <taxon>Brachybacterium</taxon>
    </lineage>
</organism>
<dbReference type="SUPFAM" id="SSF63829">
    <property type="entry name" value="Calcium-dependent phosphotriesterase"/>
    <property type="match status" value="1"/>
</dbReference>
<evidence type="ECO:0000259" key="4">
    <source>
        <dbReference type="Pfam" id="PF08450"/>
    </source>
</evidence>
<comment type="caution">
    <text evidence="5">The sequence shown here is derived from an EMBL/GenBank/DDBJ whole genome shotgun (WGS) entry which is preliminary data.</text>
</comment>
<feature type="region of interest" description="Disordered" evidence="3">
    <location>
        <begin position="192"/>
        <end position="211"/>
    </location>
</feature>
<dbReference type="PRINTS" id="PR01790">
    <property type="entry name" value="SMP30FAMILY"/>
</dbReference>
<sequence length="314" mass="33579">MTAPDLFDPDARLEKVADGFTWTEGPAWIAARGVLRFSDIPGNQVLEFSEADGVTRQVTAAAEFTNGRTVGPDGAIVECSHGRRAVQIDRTGASADPSATPYAPEVLVDRFGRARLNSPNDVVVKSDGTIWFTDPSYGIKRPVEGHAGEEEYGDRYVFRFDPADGSLAPVVIDVEAPNGIAFSPDESILYVSDSSIDPPDRDHPDPERPGGHAIHAYDVLGGRHAKNGRTFVEVGPGLPDGFRVDEDGNVWSSSATGIQVFSPDGARLGEIAVPEKVANCCFGGADGRTLYICGSTSLYRIRTRARDAHALAHG</sequence>
<dbReference type="PANTHER" id="PTHR47572:SF4">
    <property type="entry name" value="LACTONASE DRP35"/>
    <property type="match status" value="1"/>
</dbReference>
<evidence type="ECO:0000256" key="3">
    <source>
        <dbReference type="SAM" id="MobiDB-lite"/>
    </source>
</evidence>
<dbReference type="PANTHER" id="PTHR47572">
    <property type="entry name" value="LIPOPROTEIN-RELATED"/>
    <property type="match status" value="1"/>
</dbReference>
<dbReference type="RefSeq" id="WP_200503316.1">
    <property type="nucleotide sequence ID" value="NZ_JAEDAJ010000009.1"/>
</dbReference>
<dbReference type="InterPro" id="IPR011042">
    <property type="entry name" value="6-blade_b-propeller_TolB-like"/>
</dbReference>
<dbReference type="InterPro" id="IPR013658">
    <property type="entry name" value="SGL"/>
</dbReference>
<keyword evidence="2" id="KW-0378">Hydrolase</keyword>
<name>A0ABS1BE43_9MICO</name>
<feature type="domain" description="SMP-30/Gluconolactonase/LRE-like region" evidence="4">
    <location>
        <begin position="22"/>
        <end position="293"/>
    </location>
</feature>
<dbReference type="Proteomes" id="UP000612352">
    <property type="component" value="Unassembled WGS sequence"/>
</dbReference>
<evidence type="ECO:0000256" key="1">
    <source>
        <dbReference type="ARBA" id="ARBA00008853"/>
    </source>
</evidence>
<gene>
    <name evidence="5" type="ORF">I8D64_13500</name>
</gene>
<keyword evidence="6" id="KW-1185">Reference proteome</keyword>
<evidence type="ECO:0000313" key="6">
    <source>
        <dbReference type="Proteomes" id="UP000612352"/>
    </source>
</evidence>
<evidence type="ECO:0000313" key="5">
    <source>
        <dbReference type="EMBL" id="MBK0332412.1"/>
    </source>
</evidence>
<reference evidence="5 6" key="1">
    <citation type="submission" date="2020-12" db="EMBL/GenBank/DDBJ databases">
        <title>Brachybacterium sp. MASK1Z-5, whole genome shotgun sequence.</title>
        <authorList>
            <person name="Tuo L."/>
        </authorList>
    </citation>
    <scope>NUCLEOTIDE SEQUENCE [LARGE SCALE GENOMIC DNA]</scope>
    <source>
        <strain evidence="5 6">MASK1Z-5</strain>
    </source>
</reference>
<dbReference type="Gene3D" id="2.120.10.30">
    <property type="entry name" value="TolB, C-terminal domain"/>
    <property type="match status" value="1"/>
</dbReference>
<dbReference type="Pfam" id="PF08450">
    <property type="entry name" value="SGL"/>
    <property type="match status" value="1"/>
</dbReference>
<dbReference type="InterPro" id="IPR051262">
    <property type="entry name" value="SMP-30/CGR1_Lactonase"/>
</dbReference>
<proteinExistence type="inferred from homology"/>
<protein>
    <submittedName>
        <fullName evidence="5">SMP-30/gluconolactonase/LRE family protein</fullName>
    </submittedName>
</protein>
<dbReference type="InterPro" id="IPR005511">
    <property type="entry name" value="SMP-30"/>
</dbReference>
<comment type="similarity">
    <text evidence="1">Belongs to the SMP-30/CGR1 family.</text>
</comment>
<accession>A0ABS1BE43</accession>
<evidence type="ECO:0000256" key="2">
    <source>
        <dbReference type="ARBA" id="ARBA00022801"/>
    </source>
</evidence>
<dbReference type="EMBL" id="JAEDAJ010000009">
    <property type="protein sequence ID" value="MBK0332412.1"/>
    <property type="molecule type" value="Genomic_DNA"/>
</dbReference>